<accession>A0A9N9K3Z3</accession>
<reference evidence="1" key="1">
    <citation type="submission" date="2021-06" db="EMBL/GenBank/DDBJ databases">
        <authorList>
            <person name="Kallberg Y."/>
            <person name="Tangrot J."/>
            <person name="Rosling A."/>
        </authorList>
    </citation>
    <scope>NUCLEOTIDE SEQUENCE</scope>
    <source>
        <strain evidence="1">MA453B</strain>
    </source>
</reference>
<evidence type="ECO:0000313" key="1">
    <source>
        <dbReference type="EMBL" id="CAG8807728.1"/>
    </source>
</evidence>
<gene>
    <name evidence="1" type="ORF">DERYTH_LOCUS24737</name>
</gene>
<comment type="caution">
    <text evidence="1">The sequence shown here is derived from an EMBL/GenBank/DDBJ whole genome shotgun (WGS) entry which is preliminary data.</text>
</comment>
<protein>
    <submittedName>
        <fullName evidence="1">21555_t:CDS:1</fullName>
    </submittedName>
</protein>
<dbReference type="AlphaFoldDB" id="A0A9N9K3Z3"/>
<dbReference type="Proteomes" id="UP000789405">
    <property type="component" value="Unassembled WGS sequence"/>
</dbReference>
<dbReference type="EMBL" id="CAJVPY010042906">
    <property type="protein sequence ID" value="CAG8807728.1"/>
    <property type="molecule type" value="Genomic_DNA"/>
</dbReference>
<name>A0A9N9K3Z3_9GLOM</name>
<organism evidence="1 2">
    <name type="scientific">Dentiscutata erythropus</name>
    <dbReference type="NCBI Taxonomy" id="1348616"/>
    <lineage>
        <taxon>Eukaryota</taxon>
        <taxon>Fungi</taxon>
        <taxon>Fungi incertae sedis</taxon>
        <taxon>Mucoromycota</taxon>
        <taxon>Glomeromycotina</taxon>
        <taxon>Glomeromycetes</taxon>
        <taxon>Diversisporales</taxon>
        <taxon>Gigasporaceae</taxon>
        <taxon>Dentiscutata</taxon>
    </lineage>
</organism>
<feature type="non-terminal residue" evidence="1">
    <location>
        <position position="1"/>
    </location>
</feature>
<feature type="non-terminal residue" evidence="1">
    <location>
        <position position="109"/>
    </location>
</feature>
<evidence type="ECO:0000313" key="2">
    <source>
        <dbReference type="Proteomes" id="UP000789405"/>
    </source>
</evidence>
<sequence length="109" mass="11035">LQIRAEKHPSAASFQNKFGAFGNTPGFGSGFGTQNTNPTGFGLAQTTQPTLFGLSGRTQSTPSNIEIFGAGNVGLQSISHAFGSFFGVGSQSTASIGGNLGRPILPAST</sequence>
<proteinExistence type="predicted"/>
<keyword evidence="2" id="KW-1185">Reference proteome</keyword>